<protein>
    <submittedName>
        <fullName evidence="1">Uncharacterized protein</fullName>
    </submittedName>
</protein>
<dbReference type="OrthoDB" id="7000268at2"/>
<sequence length="153" mass="17159">MTAYERSAVIKQTNHFSVKILSEGSVEVFEAKYFTLEPTDYPGIEGKTWTFTAVQQKKVGEDLVENKTITIIVPHDAKTGTYPISDTDRKIYIDYVSTSDDEPYIHVAEKGMAILSFTRKGDEMCTISGQLDVTVDSHLVPPFKISGAFYYSN</sequence>
<gene>
    <name evidence="1" type="ORF">SAMN04489798_4152</name>
</gene>
<dbReference type="RefSeq" id="WP_090183579.1">
    <property type="nucleotide sequence ID" value="NZ_LT629705.1"/>
</dbReference>
<proteinExistence type="predicted"/>
<dbReference type="Proteomes" id="UP000198827">
    <property type="component" value="Chromosome I"/>
</dbReference>
<organism evidence="1 2">
    <name type="scientific">Pseudomonas arsenicoxydans</name>
    <dbReference type="NCBI Taxonomy" id="702115"/>
    <lineage>
        <taxon>Bacteria</taxon>
        <taxon>Pseudomonadati</taxon>
        <taxon>Pseudomonadota</taxon>
        <taxon>Gammaproteobacteria</taxon>
        <taxon>Pseudomonadales</taxon>
        <taxon>Pseudomonadaceae</taxon>
        <taxon>Pseudomonas</taxon>
    </lineage>
</organism>
<reference evidence="1 2" key="1">
    <citation type="submission" date="2016-10" db="EMBL/GenBank/DDBJ databases">
        <authorList>
            <person name="de Groot N.N."/>
        </authorList>
    </citation>
    <scope>NUCLEOTIDE SEQUENCE [LARGE SCALE GENOMIC DNA]</scope>
    <source>
        <strain evidence="1 2">CECT 7543</strain>
    </source>
</reference>
<evidence type="ECO:0000313" key="2">
    <source>
        <dbReference type="Proteomes" id="UP000198827"/>
    </source>
</evidence>
<dbReference type="AlphaFoldDB" id="A0A1H0NB13"/>
<evidence type="ECO:0000313" key="1">
    <source>
        <dbReference type="EMBL" id="SDO89625.1"/>
    </source>
</evidence>
<dbReference type="EMBL" id="LT629705">
    <property type="protein sequence ID" value="SDO89625.1"/>
    <property type="molecule type" value="Genomic_DNA"/>
</dbReference>
<accession>A0A1H0NB13</accession>
<name>A0A1H0NB13_9PSED</name>